<dbReference type="InterPro" id="IPR038637">
    <property type="entry name" value="NPCBM_sf"/>
</dbReference>
<sequence>MIEPRWQTLVYVIAMFATLPANRLVLAAELPVRMATQAGPAIEGSLVGILGSSVRVRVNGQIQSIPFADLQTVMPTEDTDATGPTFRVTMADGSKIAADDVSLTDSGLVIDPRGQRPIRASVKLVKAIRFRPASPATDAQWLGLLEKESRGDVMVIRRPGDKLDPASGIIETIADAKVNFVLEGDAVAAPIEKLEGVIFGGGARVDDEADIRVDDIYGSTWSVAALLDSEAEQPLRMKLSSGIEHELPPNQIASMRFTSGMSMLANEKPAASTISTYIATSVDAELTQAFFGASTVDEGNLQMHGGCRVEYRVADGFEIFTGSVRRANDVVAAGEVMVLIEMDGKNVWEQSLGDAELRGFEIPVNGARRLSIEVDSRGDGDLGDSIVVLRPRLLK</sequence>
<dbReference type="Proteomes" id="UP000318288">
    <property type="component" value="Unassembled WGS sequence"/>
</dbReference>
<feature type="domain" description="Glycosyl hydrolase family 98 putative carbohydrate-binding module" evidence="1">
    <location>
        <begin position="301"/>
        <end position="391"/>
    </location>
</feature>
<dbReference type="EMBL" id="SJPW01000001">
    <property type="protein sequence ID" value="TWU60542.1"/>
    <property type="molecule type" value="Genomic_DNA"/>
</dbReference>
<protein>
    <submittedName>
        <fullName evidence="2">NPCBM/NEW2 domain protein</fullName>
    </submittedName>
</protein>
<dbReference type="OrthoDB" id="262784at2"/>
<evidence type="ECO:0000313" key="3">
    <source>
        <dbReference type="Proteomes" id="UP000318288"/>
    </source>
</evidence>
<dbReference type="RefSeq" id="WP_146454425.1">
    <property type="nucleotide sequence ID" value="NZ_SJPW01000001.1"/>
</dbReference>
<dbReference type="InterPro" id="IPR008979">
    <property type="entry name" value="Galactose-bd-like_sf"/>
</dbReference>
<dbReference type="InterPro" id="IPR013222">
    <property type="entry name" value="Glyco_hyd_98_carb-bd"/>
</dbReference>
<name>A0A5C6FM06_9BACT</name>
<evidence type="ECO:0000313" key="2">
    <source>
        <dbReference type="EMBL" id="TWU60542.1"/>
    </source>
</evidence>
<comment type="caution">
    <text evidence="2">The sequence shown here is derived from an EMBL/GenBank/DDBJ whole genome shotgun (WGS) entry which is preliminary data.</text>
</comment>
<dbReference type="Gene3D" id="2.60.120.1060">
    <property type="entry name" value="NPCBM/NEW2 domain"/>
    <property type="match status" value="1"/>
</dbReference>
<keyword evidence="3" id="KW-1185">Reference proteome</keyword>
<reference evidence="2 3" key="1">
    <citation type="submission" date="2019-02" db="EMBL/GenBank/DDBJ databases">
        <title>Deep-cultivation of Planctomycetes and their phenomic and genomic characterization uncovers novel biology.</title>
        <authorList>
            <person name="Wiegand S."/>
            <person name="Jogler M."/>
            <person name="Boedeker C."/>
            <person name="Pinto D."/>
            <person name="Vollmers J."/>
            <person name="Rivas-Marin E."/>
            <person name="Kohn T."/>
            <person name="Peeters S.H."/>
            <person name="Heuer A."/>
            <person name="Rast P."/>
            <person name="Oberbeckmann S."/>
            <person name="Bunk B."/>
            <person name="Jeske O."/>
            <person name="Meyerdierks A."/>
            <person name="Storesund J.E."/>
            <person name="Kallscheuer N."/>
            <person name="Luecker S."/>
            <person name="Lage O.M."/>
            <person name="Pohl T."/>
            <person name="Merkel B.J."/>
            <person name="Hornburger P."/>
            <person name="Mueller R.-W."/>
            <person name="Bruemmer F."/>
            <person name="Labrenz M."/>
            <person name="Spormann A.M."/>
            <person name="Op Den Camp H."/>
            <person name="Overmann J."/>
            <person name="Amann R."/>
            <person name="Jetten M.S.M."/>
            <person name="Mascher T."/>
            <person name="Medema M.H."/>
            <person name="Devos D.P."/>
            <person name="Kaster A.-K."/>
            <person name="Ovreas L."/>
            <person name="Rohde M."/>
            <person name="Galperin M.Y."/>
            <person name="Jogler C."/>
        </authorList>
    </citation>
    <scope>NUCLEOTIDE SEQUENCE [LARGE SCALE GENOMIC DNA]</scope>
    <source>
        <strain evidence="2 3">Poly51</strain>
    </source>
</reference>
<dbReference type="SUPFAM" id="SSF49785">
    <property type="entry name" value="Galactose-binding domain-like"/>
    <property type="match status" value="1"/>
</dbReference>
<gene>
    <name evidence="2" type="ORF">Poly51_08180</name>
</gene>
<proteinExistence type="predicted"/>
<evidence type="ECO:0000259" key="1">
    <source>
        <dbReference type="Pfam" id="PF08305"/>
    </source>
</evidence>
<dbReference type="AlphaFoldDB" id="A0A5C6FM06"/>
<dbReference type="Pfam" id="PF08305">
    <property type="entry name" value="NPCBM"/>
    <property type="match status" value="1"/>
</dbReference>
<accession>A0A5C6FM06</accession>
<organism evidence="2 3">
    <name type="scientific">Rubripirellula tenax</name>
    <dbReference type="NCBI Taxonomy" id="2528015"/>
    <lineage>
        <taxon>Bacteria</taxon>
        <taxon>Pseudomonadati</taxon>
        <taxon>Planctomycetota</taxon>
        <taxon>Planctomycetia</taxon>
        <taxon>Pirellulales</taxon>
        <taxon>Pirellulaceae</taxon>
        <taxon>Rubripirellula</taxon>
    </lineage>
</organism>